<accession>A0ABQ8CEU4</accession>
<name>A0ABQ8CEU4_BRANA</name>
<evidence type="ECO:0000313" key="1">
    <source>
        <dbReference type="EMBL" id="KAH0915612.1"/>
    </source>
</evidence>
<keyword evidence="2" id="KW-1185">Reference proteome</keyword>
<protein>
    <submittedName>
        <fullName evidence="1">Uncharacterized protein</fullName>
    </submittedName>
</protein>
<evidence type="ECO:0000313" key="2">
    <source>
        <dbReference type="Proteomes" id="UP000824890"/>
    </source>
</evidence>
<gene>
    <name evidence="1" type="ORF">HID58_030058</name>
</gene>
<proteinExistence type="predicted"/>
<dbReference type="EMBL" id="JAGKQM010000008">
    <property type="protein sequence ID" value="KAH0915612.1"/>
    <property type="molecule type" value="Genomic_DNA"/>
</dbReference>
<comment type="caution">
    <text evidence="1">The sequence shown here is derived from an EMBL/GenBank/DDBJ whole genome shotgun (WGS) entry which is preliminary data.</text>
</comment>
<reference evidence="1 2" key="1">
    <citation type="submission" date="2021-05" db="EMBL/GenBank/DDBJ databases">
        <title>Genome Assembly of Synthetic Allotetraploid Brassica napus Reveals Homoeologous Exchanges between Subgenomes.</title>
        <authorList>
            <person name="Davis J.T."/>
        </authorList>
    </citation>
    <scope>NUCLEOTIDE SEQUENCE [LARGE SCALE GENOMIC DNA]</scope>
    <source>
        <strain evidence="2">cv. Da-Ae</strain>
        <tissue evidence="1">Seedling</tissue>
    </source>
</reference>
<organism evidence="1 2">
    <name type="scientific">Brassica napus</name>
    <name type="common">Rape</name>
    <dbReference type="NCBI Taxonomy" id="3708"/>
    <lineage>
        <taxon>Eukaryota</taxon>
        <taxon>Viridiplantae</taxon>
        <taxon>Streptophyta</taxon>
        <taxon>Embryophyta</taxon>
        <taxon>Tracheophyta</taxon>
        <taxon>Spermatophyta</taxon>
        <taxon>Magnoliopsida</taxon>
        <taxon>eudicotyledons</taxon>
        <taxon>Gunneridae</taxon>
        <taxon>Pentapetalae</taxon>
        <taxon>rosids</taxon>
        <taxon>malvids</taxon>
        <taxon>Brassicales</taxon>
        <taxon>Brassicaceae</taxon>
        <taxon>Brassiceae</taxon>
        <taxon>Brassica</taxon>
    </lineage>
</organism>
<dbReference type="Proteomes" id="UP000824890">
    <property type="component" value="Unassembled WGS sequence"/>
</dbReference>
<sequence length="209" mass="23153">MANSYTLLTNLRAGRCSNTAEVHLLKFWEARNINKGEELMSIEMLLIDEAINSLIPSNAFSPEDMATEEPCDIACRFCDGLLAIQDYPQGFPRPVFVTGQPNSFMVMLSTETQRVLTRETIQRAFHATEVGLASHVSKLWSTMPSLATVGTCSFVGEIKGSGEISAIQLSSEHNATMRMFVLSLRTCILMTRRSLCLSMEFGELRGSSK</sequence>